<reference evidence="6 7" key="1">
    <citation type="submission" date="2019-12" db="EMBL/GenBank/DDBJ databases">
        <authorList>
            <person name="Reyes-Prieto M."/>
        </authorList>
    </citation>
    <scope>NUCLEOTIDE SEQUENCE [LARGE SCALE GENOMIC DNA]</scope>
    <source>
        <strain evidence="6">HF14-78462</strain>
    </source>
</reference>
<dbReference type="PANTHER" id="PTHR42887">
    <property type="entry name" value="OS12G0638800 PROTEIN"/>
    <property type="match status" value="1"/>
</dbReference>
<dbReference type="InterPro" id="IPR036188">
    <property type="entry name" value="FAD/NAD-bd_sf"/>
</dbReference>
<protein>
    <submittedName>
        <fullName evidence="6">Uncharacterized protein</fullName>
    </submittedName>
</protein>
<evidence type="ECO:0000313" key="7">
    <source>
        <dbReference type="Proteomes" id="UP000433050"/>
    </source>
</evidence>
<evidence type="ECO:0000259" key="5">
    <source>
        <dbReference type="Pfam" id="PF22780"/>
    </source>
</evidence>
<evidence type="ECO:0000256" key="1">
    <source>
        <dbReference type="ARBA" id="ARBA00001974"/>
    </source>
</evidence>
<feature type="domain" description="RsdA/BaiN/AoA(So)-like insert" evidence="5">
    <location>
        <begin position="200"/>
        <end position="350"/>
    </location>
</feature>
<sequence>MIPSHDSDSRIPSVAVIGAGPAGLIAAETLARAGYRVTVYERMASPARKFLIAGRGGLNLTHSEPRAPFLARYGAAAEWLAPMIDAFPPGRLRAFAEGLGEATFVGSSGRVFPRSFKASPLLRAWLGRLEGLGVRLASRHRWLGWGAGGALRFETPEGEGEVACDVAILALGGASWPRLGSDGGWVAILEEQGIAVAPLRAANSGVRIGWSDAFRTRFAGEPLKRIALAVEGVSVRGEAMIDAAGLEGGAVYAQSARLREAIAREGQVVFEIDLRPDLGLDALAARLARARKGETLANRLRKAAGLAPAAAGLLREAAFPLPAEPEALARRIKAVPLAATAMAPLERAISSAGGIVRAALDERHMLRACPGVFAAGEMLDWEAPTGGYLLQASFATGFAAAFGALQWLNRPAPEAWAGPWAAGDESEMARDDS</sequence>
<proteinExistence type="predicted"/>
<dbReference type="SUPFAM" id="SSF160996">
    <property type="entry name" value="HI0933 insert domain-like"/>
    <property type="match status" value="1"/>
</dbReference>
<dbReference type="SUPFAM" id="SSF51905">
    <property type="entry name" value="FAD/NAD(P)-binding domain"/>
    <property type="match status" value="1"/>
</dbReference>
<organism evidence="6 7">
    <name type="scientific">Starkeya nomas</name>
    <dbReference type="NCBI Taxonomy" id="2666134"/>
    <lineage>
        <taxon>Bacteria</taxon>
        <taxon>Pseudomonadati</taxon>
        <taxon>Pseudomonadota</taxon>
        <taxon>Alphaproteobacteria</taxon>
        <taxon>Hyphomicrobiales</taxon>
        <taxon>Xanthobacteraceae</taxon>
        <taxon>Starkeya</taxon>
    </lineage>
</organism>
<evidence type="ECO:0000256" key="2">
    <source>
        <dbReference type="ARBA" id="ARBA00022630"/>
    </source>
</evidence>
<dbReference type="RefSeq" id="WP_244616575.1">
    <property type="nucleotide sequence ID" value="NZ_CACSAS010000001.1"/>
</dbReference>
<dbReference type="Gene3D" id="3.50.50.60">
    <property type="entry name" value="FAD/NAD(P)-binding domain"/>
    <property type="match status" value="1"/>
</dbReference>
<dbReference type="Pfam" id="PF22780">
    <property type="entry name" value="HI0933_like_1st"/>
    <property type="match status" value="1"/>
</dbReference>
<dbReference type="InterPro" id="IPR023166">
    <property type="entry name" value="BaiN-like_dom_sf"/>
</dbReference>
<dbReference type="InterPro" id="IPR055178">
    <property type="entry name" value="RsdA/BaiN/AoA(So)-like_dom"/>
</dbReference>
<dbReference type="EMBL" id="CACSAS010000001">
    <property type="protein sequence ID" value="CAA0089339.1"/>
    <property type="molecule type" value="Genomic_DNA"/>
</dbReference>
<keyword evidence="7" id="KW-1185">Reference proteome</keyword>
<dbReference type="InterPro" id="IPR004792">
    <property type="entry name" value="BaiN-like"/>
</dbReference>
<evidence type="ECO:0000313" key="6">
    <source>
        <dbReference type="EMBL" id="CAA0089339.1"/>
    </source>
</evidence>
<evidence type="ECO:0000256" key="3">
    <source>
        <dbReference type="ARBA" id="ARBA00022827"/>
    </source>
</evidence>
<gene>
    <name evidence="6" type="ORF">STARVERO_00913</name>
</gene>
<keyword evidence="2" id="KW-0285">Flavoprotein</keyword>
<dbReference type="Gene3D" id="2.40.30.10">
    <property type="entry name" value="Translation factors"/>
    <property type="match status" value="1"/>
</dbReference>
<dbReference type="PRINTS" id="PR00419">
    <property type="entry name" value="ADXRDTASE"/>
</dbReference>
<accession>A0A5S9NGR9</accession>
<dbReference type="Proteomes" id="UP000433050">
    <property type="component" value="Unassembled WGS sequence"/>
</dbReference>
<keyword evidence="3" id="KW-0274">FAD</keyword>
<evidence type="ECO:0000259" key="4">
    <source>
        <dbReference type="Pfam" id="PF03486"/>
    </source>
</evidence>
<dbReference type="Pfam" id="PF03486">
    <property type="entry name" value="HI0933_like"/>
    <property type="match status" value="1"/>
</dbReference>
<comment type="cofactor">
    <cofactor evidence="1">
        <name>FAD</name>
        <dbReference type="ChEBI" id="CHEBI:57692"/>
    </cofactor>
</comment>
<dbReference type="AlphaFoldDB" id="A0A5S9NGR9"/>
<dbReference type="PANTHER" id="PTHR42887:SF1">
    <property type="entry name" value="BLR3961 PROTEIN"/>
    <property type="match status" value="1"/>
</dbReference>
<dbReference type="NCBIfam" id="TIGR03862">
    <property type="entry name" value="flavo_PP4765"/>
    <property type="match status" value="1"/>
</dbReference>
<dbReference type="InterPro" id="IPR022460">
    <property type="entry name" value="Flavoprotein_PP4765"/>
</dbReference>
<dbReference type="NCBIfam" id="TIGR00275">
    <property type="entry name" value="aminoacetone oxidase family FAD-binding enzyme"/>
    <property type="match status" value="1"/>
</dbReference>
<feature type="domain" description="RsdA/BaiN/AoA(So)-like Rossmann fold-like" evidence="4">
    <location>
        <begin position="13"/>
        <end position="401"/>
    </location>
</feature>
<name>A0A5S9NGR9_9HYPH</name>
<dbReference type="Gene3D" id="1.10.8.260">
    <property type="entry name" value="HI0933 insert domain-like"/>
    <property type="match status" value="1"/>
</dbReference>
<dbReference type="InterPro" id="IPR057661">
    <property type="entry name" value="RsdA/BaiN/AoA(So)_Rossmann"/>
</dbReference>